<dbReference type="EMBL" id="LT575490">
    <property type="protein sequence ID" value="SAY42514.1"/>
    <property type="molecule type" value="Genomic_DNA"/>
</dbReference>
<protein>
    <recommendedName>
        <fullName evidence="3">diguanylate cyclase</fullName>
        <ecNumber evidence="3">2.7.7.65</ecNumber>
    </recommendedName>
</protein>
<evidence type="ECO:0000256" key="2">
    <source>
        <dbReference type="ARBA" id="ARBA00004665"/>
    </source>
</evidence>
<organism evidence="8">
    <name type="scientific">Serratia marcescens</name>
    <dbReference type="NCBI Taxonomy" id="615"/>
    <lineage>
        <taxon>Bacteria</taxon>
        <taxon>Pseudomonadati</taxon>
        <taxon>Pseudomonadota</taxon>
        <taxon>Gammaproteobacteria</taxon>
        <taxon>Enterobacterales</taxon>
        <taxon>Yersiniaceae</taxon>
        <taxon>Serratia</taxon>
    </lineage>
</organism>
<comment type="cofactor">
    <cofactor evidence="1">
        <name>Mg(2+)</name>
        <dbReference type="ChEBI" id="CHEBI:18420"/>
    </cofactor>
</comment>
<feature type="domain" description="GGDEF" evidence="7">
    <location>
        <begin position="433"/>
        <end position="566"/>
    </location>
</feature>
<comment type="catalytic activity">
    <reaction evidence="4">
        <text>2 GTP = 3',3'-c-di-GMP + 2 diphosphate</text>
        <dbReference type="Rhea" id="RHEA:24898"/>
        <dbReference type="ChEBI" id="CHEBI:33019"/>
        <dbReference type="ChEBI" id="CHEBI:37565"/>
        <dbReference type="ChEBI" id="CHEBI:58805"/>
        <dbReference type="EC" id="2.7.7.65"/>
    </reaction>
</comment>
<keyword evidence="5" id="KW-0175">Coiled coil</keyword>
<keyword evidence="6" id="KW-1133">Transmembrane helix</keyword>
<dbReference type="Pfam" id="PF00990">
    <property type="entry name" value="GGDEF"/>
    <property type="match status" value="1"/>
</dbReference>
<sequence length="570" mass="65296">MTRTMKIKYAIYFFTLCLMTSFSLFIVEELLEAHTDYRDNQLNLYKIDRAKEISEAFQASLQAHRLKRLSLIDPQITRAQCLAADRVAREKITRIREHLNDPVARQLGVRQKIAALSMIGLMEQLLDNDNLQLSQVNNANANLFNINSAYYISQTSKSYYRYTYDTRMVDTDSFMFLEAIRLNNRLNMSLTELSDQIIDVNVNPLDRKDAYLKSIQLTGVLNALSTRLIFMKINYDDVQTTELVNQLLTLVSAERLKQITDGLYTAINTQKPYPAALISRYVDELSGLSQALYQRSFELETVASRHKIYDSQTTIYGMIALAGLVVLLFILPALVFCTNINRWLTKTHNNIVRLSRGEMNIDRNDAFYSRELIAISDAIQQLRQYQLDKVSLESEKQLLIKELEASSFLDPLTNIYNRRKFFLECQLLGDSSYPQAFCLIDIDNFKQLNDSYGHDVGDQALVAFGHLLQRAFRASDIFCRYGGEEFAVLLGNCSLDNARDIMEQLRTRTHRLTLNLTDGRQVRFTTSCGIAPVNAFTALQAAIKQADEALYFCKKNGKDRVSVHTQIGFI</sequence>
<comment type="pathway">
    <text evidence="2">Purine metabolism; 3',5'-cyclic di-GMP biosynthesis.</text>
</comment>
<dbReference type="GO" id="GO:1902201">
    <property type="term" value="P:negative regulation of bacterial-type flagellum-dependent cell motility"/>
    <property type="evidence" value="ECO:0007669"/>
    <property type="project" value="TreeGrafter"/>
</dbReference>
<dbReference type="NCBIfam" id="TIGR00254">
    <property type="entry name" value="GGDEF"/>
    <property type="match status" value="1"/>
</dbReference>
<reference evidence="8" key="1">
    <citation type="submission" date="2016-05" db="EMBL/GenBank/DDBJ databases">
        <authorList>
            <person name="Cock P.J.A."/>
            <person name="Cock P.J.A."/>
        </authorList>
    </citation>
    <scope>NUCLEOTIDE SEQUENCE</scope>
    <source>
        <strain evidence="8">PWN146_assembly</strain>
    </source>
</reference>
<dbReference type="InterPro" id="IPR000160">
    <property type="entry name" value="GGDEF_dom"/>
</dbReference>
<evidence type="ECO:0000256" key="4">
    <source>
        <dbReference type="ARBA" id="ARBA00034247"/>
    </source>
</evidence>
<dbReference type="InterPro" id="IPR050469">
    <property type="entry name" value="Diguanylate_Cyclase"/>
</dbReference>
<gene>
    <name evidence="8" type="primary">adrA_3</name>
    <name evidence="8" type="ORF">PWN146_01192</name>
</gene>
<dbReference type="CDD" id="cd01949">
    <property type="entry name" value="GGDEF"/>
    <property type="match status" value="1"/>
</dbReference>
<feature type="coiled-coil region" evidence="5">
    <location>
        <begin position="375"/>
        <end position="402"/>
    </location>
</feature>
<dbReference type="EC" id="2.7.7.65" evidence="3"/>
<feature type="transmembrane region" description="Helical" evidence="6">
    <location>
        <begin position="9"/>
        <end position="27"/>
    </location>
</feature>
<evidence type="ECO:0000259" key="7">
    <source>
        <dbReference type="PROSITE" id="PS50887"/>
    </source>
</evidence>
<name>A0A1C3HBT3_SERMA</name>
<evidence type="ECO:0000256" key="6">
    <source>
        <dbReference type="SAM" id="Phobius"/>
    </source>
</evidence>
<dbReference type="GO" id="GO:0005886">
    <property type="term" value="C:plasma membrane"/>
    <property type="evidence" value="ECO:0007669"/>
    <property type="project" value="TreeGrafter"/>
</dbReference>
<dbReference type="PANTHER" id="PTHR45138">
    <property type="entry name" value="REGULATORY COMPONENTS OF SENSORY TRANSDUCTION SYSTEM"/>
    <property type="match status" value="1"/>
</dbReference>
<evidence type="ECO:0000256" key="3">
    <source>
        <dbReference type="ARBA" id="ARBA00012528"/>
    </source>
</evidence>
<dbReference type="FunFam" id="3.30.70.270:FF:000001">
    <property type="entry name" value="Diguanylate cyclase domain protein"/>
    <property type="match status" value="1"/>
</dbReference>
<dbReference type="SMART" id="SM00267">
    <property type="entry name" value="GGDEF"/>
    <property type="match status" value="1"/>
</dbReference>
<proteinExistence type="predicted"/>
<evidence type="ECO:0000256" key="5">
    <source>
        <dbReference type="SAM" id="Coils"/>
    </source>
</evidence>
<dbReference type="InterPro" id="IPR043128">
    <property type="entry name" value="Rev_trsase/Diguanyl_cyclase"/>
</dbReference>
<dbReference type="SUPFAM" id="SSF55073">
    <property type="entry name" value="Nucleotide cyclase"/>
    <property type="match status" value="1"/>
</dbReference>
<dbReference type="PANTHER" id="PTHR45138:SF9">
    <property type="entry name" value="DIGUANYLATE CYCLASE DGCM-RELATED"/>
    <property type="match status" value="1"/>
</dbReference>
<evidence type="ECO:0000256" key="1">
    <source>
        <dbReference type="ARBA" id="ARBA00001946"/>
    </source>
</evidence>
<keyword evidence="8" id="KW-0808">Transferase</keyword>
<dbReference type="AlphaFoldDB" id="A0A1C3HBT3"/>
<evidence type="ECO:0000313" key="8">
    <source>
        <dbReference type="EMBL" id="SAY42514.1"/>
    </source>
</evidence>
<dbReference type="GO" id="GO:0052621">
    <property type="term" value="F:diguanylate cyclase activity"/>
    <property type="evidence" value="ECO:0007669"/>
    <property type="project" value="UniProtKB-EC"/>
</dbReference>
<dbReference type="GO" id="GO:0043709">
    <property type="term" value="P:cell adhesion involved in single-species biofilm formation"/>
    <property type="evidence" value="ECO:0007669"/>
    <property type="project" value="TreeGrafter"/>
</dbReference>
<keyword evidence="6" id="KW-0812">Transmembrane</keyword>
<dbReference type="Gene3D" id="3.30.70.270">
    <property type="match status" value="1"/>
</dbReference>
<keyword evidence="6" id="KW-0472">Membrane</keyword>
<feature type="transmembrane region" description="Helical" evidence="6">
    <location>
        <begin position="315"/>
        <end position="337"/>
    </location>
</feature>
<dbReference type="InterPro" id="IPR029787">
    <property type="entry name" value="Nucleotide_cyclase"/>
</dbReference>
<dbReference type="PROSITE" id="PS50887">
    <property type="entry name" value="GGDEF"/>
    <property type="match status" value="1"/>
</dbReference>
<accession>A0A1C3HBT3</accession>
<keyword evidence="8" id="KW-0548">Nucleotidyltransferase</keyword>